<dbReference type="InterPro" id="IPR059093">
    <property type="entry name" value="HA_Alsin"/>
</dbReference>
<dbReference type="AlphaFoldDB" id="A0A1B6MU27"/>
<dbReference type="InterPro" id="IPR003123">
    <property type="entry name" value="VPS9"/>
</dbReference>
<gene>
    <name evidence="4" type="ORF">g.24764</name>
</gene>
<dbReference type="SUPFAM" id="SSF109993">
    <property type="entry name" value="VPS9 domain"/>
    <property type="match status" value="1"/>
</dbReference>
<dbReference type="InterPro" id="IPR037191">
    <property type="entry name" value="VPS9_dom_sf"/>
</dbReference>
<organism evidence="4">
    <name type="scientific">Graphocephala atropunctata</name>
    <dbReference type="NCBI Taxonomy" id="36148"/>
    <lineage>
        <taxon>Eukaryota</taxon>
        <taxon>Metazoa</taxon>
        <taxon>Ecdysozoa</taxon>
        <taxon>Arthropoda</taxon>
        <taxon>Hexapoda</taxon>
        <taxon>Insecta</taxon>
        <taxon>Pterygota</taxon>
        <taxon>Neoptera</taxon>
        <taxon>Paraneoptera</taxon>
        <taxon>Hemiptera</taxon>
        <taxon>Auchenorrhyncha</taxon>
        <taxon>Membracoidea</taxon>
        <taxon>Cicadellidae</taxon>
        <taxon>Cicadellinae</taxon>
        <taxon>Cicadellini</taxon>
        <taxon>Graphocephala</taxon>
    </lineage>
</organism>
<dbReference type="CDD" id="cd13269">
    <property type="entry name" value="PH_alsin"/>
    <property type="match status" value="1"/>
</dbReference>
<dbReference type="Pfam" id="PF25389">
    <property type="entry name" value="DH_ALS2"/>
    <property type="match status" value="1"/>
</dbReference>
<dbReference type="InterPro" id="IPR003409">
    <property type="entry name" value="MORN"/>
</dbReference>
<dbReference type="SUPFAM" id="SSF50729">
    <property type="entry name" value="PH domain-like"/>
    <property type="match status" value="1"/>
</dbReference>
<proteinExistence type="predicted"/>
<dbReference type="PANTHER" id="PTHR46089:SF2">
    <property type="entry name" value="ALSIN HOMOLOG"/>
    <property type="match status" value="1"/>
</dbReference>
<dbReference type="InterPro" id="IPR011993">
    <property type="entry name" value="PH-like_dom_sf"/>
</dbReference>
<dbReference type="InterPro" id="IPR051984">
    <property type="entry name" value="Alsin"/>
</dbReference>
<protein>
    <recommendedName>
        <fullName evidence="5">VPS9 domain-containing protein</fullName>
    </recommendedName>
</protein>
<dbReference type="Pfam" id="PF02493">
    <property type="entry name" value="MORN"/>
    <property type="match status" value="8"/>
</dbReference>
<feature type="domain" description="VPS9" evidence="3">
    <location>
        <begin position="792"/>
        <end position="932"/>
    </location>
</feature>
<dbReference type="InterPro" id="IPR057248">
    <property type="entry name" value="Alsin-like_PH"/>
</dbReference>
<dbReference type="GO" id="GO:0031267">
    <property type="term" value="F:small GTPase binding"/>
    <property type="evidence" value="ECO:0007669"/>
    <property type="project" value="TreeGrafter"/>
</dbReference>
<evidence type="ECO:0000313" key="4">
    <source>
        <dbReference type="EMBL" id="JAT39408.1"/>
    </source>
</evidence>
<sequence>MIKSFFQIFVGNEEMAEFDMLDSEIPLHVMCCGDFTCIVAGSLDSDVASSTDLASEQCFLEEMLAVQVSVLKPLARKSNLDDIIANLSSKYTDLLQLTAVNVTSMSQGTSSFKLLQEHMDEYLQVYDVYLSAVCDMIATSGFSQLARVIDIPPRLVAIFSDRLPSRKTSPEAILTCAFTHPLNRVSVYKMMLSRGQSPVPPEALKWEQFCDRQDATRKQADSTRMFWESCGRLVDSLRTPQRRLVRESRSHPLTVQNVSRFSSQWLILLSDALVYISGATQVVYNLATLWVETVPDNDTLQNILQITTPEETLTLVAPSQSDKNEWLRAILNTIKTVLNKLQVPSARTAAHTFTKHTTYKDATYTGRWVSGKMEGQGRLEWTDGRVYTGQFHANLPHGTGRLESPGVSVYDGQWKDGLQNGHGLTRYENGDVYEGYYKDGLASGHGVRKSGSFKSNTATVYVGEWVNGLRQGYGVMDDIFTGEKYLGSWNNNLKNGTGLIVTLEGIYYEGAFVQDVLTGHGVMMFEDGTHYEGELRAAGLFSGKGTLTFSTGDRFEGSLHGTWNEGIKITGTLHKNMPTSSPQQHSSKPSSFGKLCVPPHQKWKAIFRQCWAALGAGADGKMADTQRAWDSVAVALAAHPATLHRLHESLQTIPQFGRHSLDSLSYQSVCAYLHQAFESNYHPLGIALRELTGAYNATYGGRVHLLLLTHAVEELHSVAERLYQVVRVLFPALPPPGRDTQLPDNETLVVSLTSILHPILLPRFHNALFELYALYNKTQDDCYWKRLVKWNKQPNSTLMAFLGIDRKFWFGADENQQIWAEHRFSAAVETLQQLKTTFCPLEKLMVIQSTFEQMTKVVRAELGADYLWAMDELFPVFVFVVVRSCISQLGSEIHFVEDFMEPRLAHGELGIMFTTLKAGYCLILQEKISIGS</sequence>
<dbReference type="Pfam" id="PF25383">
    <property type="entry name" value="PH_alsin"/>
    <property type="match status" value="1"/>
</dbReference>
<dbReference type="PROSITE" id="PS50003">
    <property type="entry name" value="PH_DOMAIN"/>
    <property type="match status" value="1"/>
</dbReference>
<dbReference type="SUPFAM" id="SSF82185">
    <property type="entry name" value="Histone H3 K4-specific methyltransferase SET7/9 N-terminal domain"/>
    <property type="match status" value="2"/>
</dbReference>
<dbReference type="Gene3D" id="2.30.29.30">
    <property type="entry name" value="Pleckstrin-homology domain (PH domain)/Phosphotyrosine-binding domain (PTB)"/>
    <property type="match status" value="1"/>
</dbReference>
<keyword evidence="1" id="KW-0677">Repeat</keyword>
<feature type="domain" description="PH" evidence="2">
    <location>
        <begin position="304"/>
        <end position="335"/>
    </location>
</feature>
<dbReference type="Pfam" id="PF26202">
    <property type="entry name" value="HA_Alsin"/>
    <property type="match status" value="1"/>
</dbReference>
<dbReference type="Gene3D" id="1.20.1050.80">
    <property type="entry name" value="VPS9 domain"/>
    <property type="match status" value="1"/>
</dbReference>
<dbReference type="Pfam" id="PF02204">
    <property type="entry name" value="VPS9"/>
    <property type="match status" value="1"/>
</dbReference>
<evidence type="ECO:0000256" key="1">
    <source>
        <dbReference type="ARBA" id="ARBA00022737"/>
    </source>
</evidence>
<dbReference type="GO" id="GO:0016197">
    <property type="term" value="P:endosomal transport"/>
    <property type="evidence" value="ECO:0007669"/>
    <property type="project" value="TreeGrafter"/>
</dbReference>
<dbReference type="SMART" id="SM00698">
    <property type="entry name" value="MORN"/>
    <property type="match status" value="8"/>
</dbReference>
<name>A0A1B6MU27_9HEMI</name>
<evidence type="ECO:0008006" key="5">
    <source>
        <dbReference type="Google" id="ProtNLM"/>
    </source>
</evidence>
<accession>A0A1B6MU27</accession>
<dbReference type="EMBL" id="GEBQ01000569">
    <property type="protein sequence ID" value="JAT39408.1"/>
    <property type="molecule type" value="Transcribed_RNA"/>
</dbReference>
<dbReference type="GO" id="GO:0005085">
    <property type="term" value="F:guanyl-nucleotide exchange factor activity"/>
    <property type="evidence" value="ECO:0007669"/>
    <property type="project" value="TreeGrafter"/>
</dbReference>
<evidence type="ECO:0000259" key="3">
    <source>
        <dbReference type="PROSITE" id="PS51205"/>
    </source>
</evidence>
<evidence type="ECO:0000259" key="2">
    <source>
        <dbReference type="PROSITE" id="PS50003"/>
    </source>
</evidence>
<dbReference type="Gene3D" id="2.20.110.10">
    <property type="entry name" value="Histone H3 K4-specific methyltransferase SET7/9 N-terminal domain"/>
    <property type="match status" value="3"/>
</dbReference>
<dbReference type="InterPro" id="IPR001849">
    <property type="entry name" value="PH_domain"/>
</dbReference>
<dbReference type="PANTHER" id="PTHR46089">
    <property type="entry name" value="ALSIN HOMOLOG"/>
    <property type="match status" value="1"/>
</dbReference>
<dbReference type="PROSITE" id="PS51205">
    <property type="entry name" value="VPS9"/>
    <property type="match status" value="1"/>
</dbReference>
<dbReference type="GO" id="GO:0005737">
    <property type="term" value="C:cytoplasm"/>
    <property type="evidence" value="ECO:0007669"/>
    <property type="project" value="TreeGrafter"/>
</dbReference>
<reference evidence="4" key="1">
    <citation type="submission" date="2015-11" db="EMBL/GenBank/DDBJ databases">
        <title>De novo transcriptome assembly of four potential Pierce s Disease insect vectors from Arizona vineyards.</title>
        <authorList>
            <person name="Tassone E.E."/>
        </authorList>
    </citation>
    <scope>NUCLEOTIDE SEQUENCE</scope>
</reference>